<feature type="region of interest" description="Disordered" evidence="1">
    <location>
        <begin position="40"/>
        <end position="59"/>
    </location>
</feature>
<dbReference type="EMBL" id="PKSG01001110">
    <property type="protein sequence ID" value="POR31003.1"/>
    <property type="molecule type" value="Genomic_DNA"/>
</dbReference>
<feature type="compositionally biased region" description="Basic and acidic residues" evidence="1">
    <location>
        <begin position="348"/>
        <end position="363"/>
    </location>
</feature>
<feature type="non-terminal residue" evidence="2">
    <location>
        <position position="385"/>
    </location>
</feature>
<evidence type="ECO:0000313" key="2">
    <source>
        <dbReference type="EMBL" id="POR31003.1"/>
    </source>
</evidence>
<evidence type="ECO:0000256" key="1">
    <source>
        <dbReference type="SAM" id="MobiDB-lite"/>
    </source>
</evidence>
<evidence type="ECO:0000313" key="3">
    <source>
        <dbReference type="Proteomes" id="UP000237481"/>
    </source>
</evidence>
<reference evidence="2 3" key="1">
    <citation type="submission" date="2018-01" db="EMBL/GenBank/DDBJ databases">
        <title>Harnessing the power of phylogenomics to disentangle the directionality and signatures of interkingdom host jumping in the parasitic fungal genus Tolypocladium.</title>
        <authorList>
            <person name="Quandt C.A."/>
            <person name="Patterson W."/>
            <person name="Spatafora J.W."/>
        </authorList>
    </citation>
    <scope>NUCLEOTIDE SEQUENCE [LARGE SCALE GENOMIC DNA]</scope>
    <source>
        <strain evidence="2 3">NRBC 100945</strain>
    </source>
</reference>
<sequence length="385" mass="41235">MAVDPEQGLGPETPAGTTGLAAAYASVAGLCHGLRRDGAGRAEDDLEGGEGGDGARGEGRMGVVDDGGIQFIDVEGASWHVAMLEGKRTFKNIASGMPIVSDEVLAQMVGEALAVRCSDTLAVSPTELTTSFITILAAIHCVKFFHFRISADFVRSYEDCFANSSSNLAGFFAFYSVAVDGYSRCRHLAPAIAAVHAWSMANVRPTTVEVQRSRIVLANLWRGPCSEPDGDNSSQFPFQVWQAGARHPSLLAPAQQTPQHKRPADLHTTAFRPSATLLEPFQTWVRGLSSTEEWRIGASSPHHTSRSRKPSTEPAKSPKKRSTSHGLPSLRCTASQPIPVHQISIVKSRREYHGHPQSVERHAAQPHPARGPHGPTPDPHGAAAA</sequence>
<keyword evidence="3" id="KW-1185">Reference proteome</keyword>
<dbReference type="Proteomes" id="UP000237481">
    <property type="component" value="Unassembled WGS sequence"/>
</dbReference>
<dbReference type="AlphaFoldDB" id="A0A2S4KLE9"/>
<gene>
    <name evidence="2" type="ORF">TPAR_08745</name>
</gene>
<comment type="caution">
    <text evidence="2">The sequence shown here is derived from an EMBL/GenBank/DDBJ whole genome shotgun (WGS) entry which is preliminary data.</text>
</comment>
<protein>
    <submittedName>
        <fullName evidence="2">Uncharacterized protein</fullName>
    </submittedName>
</protein>
<proteinExistence type="predicted"/>
<feature type="region of interest" description="Disordered" evidence="1">
    <location>
        <begin position="295"/>
        <end position="385"/>
    </location>
</feature>
<organism evidence="2 3">
    <name type="scientific">Tolypocladium paradoxum</name>
    <dbReference type="NCBI Taxonomy" id="94208"/>
    <lineage>
        <taxon>Eukaryota</taxon>
        <taxon>Fungi</taxon>
        <taxon>Dikarya</taxon>
        <taxon>Ascomycota</taxon>
        <taxon>Pezizomycotina</taxon>
        <taxon>Sordariomycetes</taxon>
        <taxon>Hypocreomycetidae</taxon>
        <taxon>Hypocreales</taxon>
        <taxon>Ophiocordycipitaceae</taxon>
        <taxon>Tolypocladium</taxon>
    </lineage>
</organism>
<accession>A0A2S4KLE9</accession>
<name>A0A2S4KLE9_9HYPO</name>